<name>A0AAN9SFN5_PSOTE</name>
<reference evidence="1 2" key="1">
    <citation type="submission" date="2024-01" db="EMBL/GenBank/DDBJ databases">
        <title>The genomes of 5 underutilized Papilionoideae crops provide insights into root nodulation and disease resistanc.</title>
        <authorList>
            <person name="Jiang F."/>
        </authorList>
    </citation>
    <scope>NUCLEOTIDE SEQUENCE [LARGE SCALE GENOMIC DNA]</scope>
    <source>
        <strain evidence="1">DUOXIRENSHENG_FW03</strain>
        <tissue evidence="1">Leaves</tissue>
    </source>
</reference>
<proteinExistence type="predicted"/>
<comment type="caution">
    <text evidence="1">The sequence shown here is derived from an EMBL/GenBank/DDBJ whole genome shotgun (WGS) entry which is preliminary data.</text>
</comment>
<evidence type="ECO:0000313" key="2">
    <source>
        <dbReference type="Proteomes" id="UP001386955"/>
    </source>
</evidence>
<organism evidence="1 2">
    <name type="scientific">Psophocarpus tetragonolobus</name>
    <name type="common">Winged bean</name>
    <name type="synonym">Dolichos tetragonolobus</name>
    <dbReference type="NCBI Taxonomy" id="3891"/>
    <lineage>
        <taxon>Eukaryota</taxon>
        <taxon>Viridiplantae</taxon>
        <taxon>Streptophyta</taxon>
        <taxon>Embryophyta</taxon>
        <taxon>Tracheophyta</taxon>
        <taxon>Spermatophyta</taxon>
        <taxon>Magnoliopsida</taxon>
        <taxon>eudicotyledons</taxon>
        <taxon>Gunneridae</taxon>
        <taxon>Pentapetalae</taxon>
        <taxon>rosids</taxon>
        <taxon>fabids</taxon>
        <taxon>Fabales</taxon>
        <taxon>Fabaceae</taxon>
        <taxon>Papilionoideae</taxon>
        <taxon>50 kb inversion clade</taxon>
        <taxon>NPAAA clade</taxon>
        <taxon>indigoferoid/millettioid clade</taxon>
        <taxon>Phaseoleae</taxon>
        <taxon>Psophocarpus</taxon>
    </lineage>
</organism>
<dbReference type="AlphaFoldDB" id="A0AAN9SFN5"/>
<protein>
    <submittedName>
        <fullName evidence="1">Uncharacterized protein</fullName>
    </submittedName>
</protein>
<gene>
    <name evidence="1" type="ORF">VNO78_16080</name>
</gene>
<sequence length="224" mass="24724">MIKCSVAMNLFHLRRPPPPSPLRQLPTNLSDSKLTLTAFEIFVTTCRTFSDKPLSSTPNHSSTTHSTSSHSSEKHVVVVIVVEQNGVLFLGREMSELVDGGLGFVNEPVKGLTGLVVDESMQSFVDAHIVGRSFYFWTSQCVAVQLPLSPYLLPSPALTTSFLHAPLRKLFSFVIGGTLGFDSLEDPDSNASFNTSHTFFLLNLAIQFLHYNARKTRIGKKMSH</sequence>
<dbReference type="Proteomes" id="UP001386955">
    <property type="component" value="Unassembled WGS sequence"/>
</dbReference>
<keyword evidence="2" id="KW-1185">Reference proteome</keyword>
<accession>A0AAN9SFN5</accession>
<dbReference type="EMBL" id="JAYMYS010000004">
    <property type="protein sequence ID" value="KAK7395521.1"/>
    <property type="molecule type" value="Genomic_DNA"/>
</dbReference>
<evidence type="ECO:0000313" key="1">
    <source>
        <dbReference type="EMBL" id="KAK7395521.1"/>
    </source>
</evidence>